<dbReference type="AlphaFoldDB" id="A0A6J1S6E7"/>
<evidence type="ECO:0000313" key="2">
    <source>
        <dbReference type="Proteomes" id="UP000504606"/>
    </source>
</evidence>
<dbReference type="PANTHER" id="PTHR35706:SF1">
    <property type="entry name" value="EMBRYOGENESIS-LIKE PROTEIN"/>
    <property type="match status" value="1"/>
</dbReference>
<gene>
    <name evidence="3" type="primary">LOC113203717</name>
</gene>
<feature type="coiled-coil region" evidence="1">
    <location>
        <begin position="155"/>
        <end position="182"/>
    </location>
</feature>
<dbReference type="Proteomes" id="UP000504606">
    <property type="component" value="Unplaced"/>
</dbReference>
<dbReference type="KEGG" id="foc:113203717"/>
<name>A0A6J1S6E7_FRAOC</name>
<dbReference type="InterPro" id="IPR053325">
    <property type="entry name" value="H3-Acetyl_Activator"/>
</dbReference>
<protein>
    <submittedName>
        <fullName evidence="3">Uncharacterized protein LOC113203717</fullName>
    </submittedName>
</protein>
<evidence type="ECO:0000256" key="1">
    <source>
        <dbReference type="SAM" id="Coils"/>
    </source>
</evidence>
<dbReference type="OrthoDB" id="273230at2759"/>
<organism evidence="2 3">
    <name type="scientific">Frankliniella occidentalis</name>
    <name type="common">Western flower thrips</name>
    <name type="synonym">Euthrips occidentalis</name>
    <dbReference type="NCBI Taxonomy" id="133901"/>
    <lineage>
        <taxon>Eukaryota</taxon>
        <taxon>Metazoa</taxon>
        <taxon>Ecdysozoa</taxon>
        <taxon>Arthropoda</taxon>
        <taxon>Hexapoda</taxon>
        <taxon>Insecta</taxon>
        <taxon>Pterygota</taxon>
        <taxon>Neoptera</taxon>
        <taxon>Paraneoptera</taxon>
        <taxon>Thysanoptera</taxon>
        <taxon>Terebrantia</taxon>
        <taxon>Thripoidea</taxon>
        <taxon>Thripidae</taxon>
        <taxon>Frankliniella</taxon>
    </lineage>
</organism>
<keyword evidence="2" id="KW-1185">Reference proteome</keyword>
<proteinExistence type="predicted"/>
<evidence type="ECO:0000313" key="3">
    <source>
        <dbReference type="RefSeq" id="XP_026274316.2"/>
    </source>
</evidence>
<keyword evidence="1" id="KW-0175">Coiled coil</keyword>
<dbReference type="RefSeq" id="XP_026274316.2">
    <property type="nucleotide sequence ID" value="XM_026418531.2"/>
</dbReference>
<dbReference type="PANTHER" id="PTHR35706">
    <property type="entry name" value="F14O23.11 PROTEIN"/>
    <property type="match status" value="1"/>
</dbReference>
<dbReference type="GeneID" id="113203717"/>
<reference evidence="3" key="1">
    <citation type="submission" date="2025-08" db="UniProtKB">
        <authorList>
            <consortium name="RefSeq"/>
        </authorList>
    </citation>
    <scope>IDENTIFICATION</scope>
    <source>
        <tissue evidence="3">Whole organism</tissue>
    </source>
</reference>
<accession>A0A6J1S6E7</accession>
<sequence>MYIVISQKEWFRGPQIVLREAKLCESVCEVLNKVTKMIQLRNVFPRFFLATRLVSSTTGPHSFRNAAVISATSRIQKILSRSRPPLGEDVCPISRLPAAVNHGPSATRYFSSEKNLDDAEIKRKVEDISGKFKEAMDLLDDARGSMGTVYFSEDMTDAENAIEEVLSDYDTLMKEMNEDQRRNVVRTIGLKIEELKAQVQMLKDSLKE</sequence>